<accession>A0A2N8Z9W2</accession>
<dbReference type="Proteomes" id="UP000235828">
    <property type="component" value="Chromosome A"/>
</dbReference>
<keyword evidence="2" id="KW-1185">Reference proteome</keyword>
<reference evidence="1 2" key="1">
    <citation type="submission" date="2017-10" db="EMBL/GenBank/DDBJ databases">
        <authorList>
            <person name="Banno H."/>
            <person name="Chua N.-H."/>
        </authorList>
    </citation>
    <scope>NUCLEOTIDE SEQUENCE [LARGE SCALE GENOMIC DNA]</scope>
    <source>
        <strain evidence="1">Vibrio tapetis CECT4600</strain>
    </source>
</reference>
<dbReference type="EMBL" id="LT960611">
    <property type="protein sequence ID" value="SON48663.1"/>
    <property type="molecule type" value="Genomic_DNA"/>
</dbReference>
<gene>
    <name evidence="1" type="ORF">VTAP4600_A0684</name>
</gene>
<evidence type="ECO:0000313" key="1">
    <source>
        <dbReference type="EMBL" id="SON48663.1"/>
    </source>
</evidence>
<organism evidence="1 2">
    <name type="scientific">Vibrio tapetis subsp. tapetis</name>
    <dbReference type="NCBI Taxonomy" id="1671868"/>
    <lineage>
        <taxon>Bacteria</taxon>
        <taxon>Pseudomonadati</taxon>
        <taxon>Pseudomonadota</taxon>
        <taxon>Gammaproteobacteria</taxon>
        <taxon>Vibrionales</taxon>
        <taxon>Vibrionaceae</taxon>
        <taxon>Vibrio</taxon>
    </lineage>
</organism>
<evidence type="ECO:0000313" key="2">
    <source>
        <dbReference type="Proteomes" id="UP000235828"/>
    </source>
</evidence>
<proteinExistence type="predicted"/>
<sequence length="58" mass="6826">MIASLSMITLYRTDFDSFTRWDYCAKFWSNNPTQSIYLSITKQFSRQLLVLLYSTATS</sequence>
<dbReference type="AlphaFoldDB" id="A0A2N8Z9W2"/>
<name>A0A2N8Z9W2_9VIBR</name>
<dbReference type="KEGG" id="vta:A0684"/>
<protein>
    <submittedName>
        <fullName evidence="1">Uncharacterized protein</fullName>
    </submittedName>
</protein>